<sequence>MAYEHDLIANGVSLATRTWPSEHSSRRPVVLLAGTGATARDWDTVADDLCRDRIVHAVNLRGHGTSTWPGRYSIETMAADIIDLLPQLASDLDVIGHSLGGLVACRAAVAADTPIRRLVLEDVGVLHPRHPTAPTRPDGRLDFDWEMVQQIRPEIDAPDTSWTRIVQMITVPTLAISGGETSFVPAEHVRELTESVADGTFTTIDAGHLIHENAPEEFVRAVRAHLDVPHP</sequence>
<dbReference type="InterPro" id="IPR050266">
    <property type="entry name" value="AB_hydrolase_sf"/>
</dbReference>
<evidence type="ECO:0000259" key="1">
    <source>
        <dbReference type="Pfam" id="PF12697"/>
    </source>
</evidence>
<comment type="caution">
    <text evidence="2">The sequence shown here is derived from an EMBL/GenBank/DDBJ whole genome shotgun (WGS) entry which is preliminary data.</text>
</comment>
<dbReference type="InterPro" id="IPR029058">
    <property type="entry name" value="AB_hydrolase_fold"/>
</dbReference>
<keyword evidence="3" id="KW-1185">Reference proteome</keyword>
<evidence type="ECO:0000313" key="3">
    <source>
        <dbReference type="Proteomes" id="UP000571817"/>
    </source>
</evidence>
<dbReference type="SUPFAM" id="SSF53474">
    <property type="entry name" value="alpha/beta-Hydrolases"/>
    <property type="match status" value="1"/>
</dbReference>
<dbReference type="Pfam" id="PF12697">
    <property type="entry name" value="Abhydrolase_6"/>
    <property type="match status" value="1"/>
</dbReference>
<reference evidence="2 3" key="1">
    <citation type="submission" date="2020-07" db="EMBL/GenBank/DDBJ databases">
        <title>Sequencing the genomes of 1000 actinobacteria strains.</title>
        <authorList>
            <person name="Klenk H.-P."/>
        </authorList>
    </citation>
    <scope>NUCLEOTIDE SEQUENCE [LARGE SCALE GENOMIC DNA]</scope>
    <source>
        <strain evidence="2 3">DSM 29531</strain>
    </source>
</reference>
<dbReference type="RefSeq" id="WP_343048578.1">
    <property type="nucleotide sequence ID" value="NZ_JACCFW010000001.1"/>
</dbReference>
<dbReference type="GO" id="GO:0003824">
    <property type="term" value="F:catalytic activity"/>
    <property type="evidence" value="ECO:0007669"/>
    <property type="project" value="UniProtKB-ARBA"/>
</dbReference>
<proteinExistence type="predicted"/>
<name>A0A853DFP3_9MICO</name>
<accession>A0A853DFP3</accession>
<dbReference type="PANTHER" id="PTHR43798:SF33">
    <property type="entry name" value="HYDROLASE, PUTATIVE (AFU_ORTHOLOGUE AFUA_2G14860)-RELATED"/>
    <property type="match status" value="1"/>
</dbReference>
<organism evidence="2 3">
    <name type="scientific">Allobranchiibius huperziae</name>
    <dbReference type="NCBI Taxonomy" id="1874116"/>
    <lineage>
        <taxon>Bacteria</taxon>
        <taxon>Bacillati</taxon>
        <taxon>Actinomycetota</taxon>
        <taxon>Actinomycetes</taxon>
        <taxon>Micrococcales</taxon>
        <taxon>Dermacoccaceae</taxon>
        <taxon>Allobranchiibius</taxon>
    </lineage>
</organism>
<dbReference type="PANTHER" id="PTHR43798">
    <property type="entry name" value="MONOACYLGLYCEROL LIPASE"/>
    <property type="match status" value="1"/>
</dbReference>
<dbReference type="Proteomes" id="UP000571817">
    <property type="component" value="Unassembled WGS sequence"/>
</dbReference>
<dbReference type="GO" id="GO:0016020">
    <property type="term" value="C:membrane"/>
    <property type="evidence" value="ECO:0007669"/>
    <property type="project" value="TreeGrafter"/>
</dbReference>
<protein>
    <submittedName>
        <fullName evidence="2">Pimeloyl-ACP methyl ester carboxylesterase</fullName>
    </submittedName>
</protein>
<gene>
    <name evidence="2" type="ORF">HNR15_003295</name>
</gene>
<dbReference type="InterPro" id="IPR000073">
    <property type="entry name" value="AB_hydrolase_1"/>
</dbReference>
<dbReference type="EMBL" id="JACCFW010000001">
    <property type="protein sequence ID" value="NYJ76332.1"/>
    <property type="molecule type" value="Genomic_DNA"/>
</dbReference>
<dbReference type="Gene3D" id="3.40.50.1820">
    <property type="entry name" value="alpha/beta hydrolase"/>
    <property type="match status" value="2"/>
</dbReference>
<feature type="domain" description="AB hydrolase-1" evidence="1">
    <location>
        <begin position="29"/>
        <end position="221"/>
    </location>
</feature>
<evidence type="ECO:0000313" key="2">
    <source>
        <dbReference type="EMBL" id="NYJ76332.1"/>
    </source>
</evidence>
<dbReference type="AlphaFoldDB" id="A0A853DFP3"/>